<organism evidence="2 3">
    <name type="scientific">Sphingobacterium corticibacter</name>
    <dbReference type="NCBI Taxonomy" id="2171749"/>
    <lineage>
        <taxon>Bacteria</taxon>
        <taxon>Pseudomonadati</taxon>
        <taxon>Bacteroidota</taxon>
        <taxon>Sphingobacteriia</taxon>
        <taxon>Sphingobacteriales</taxon>
        <taxon>Sphingobacteriaceae</taxon>
        <taxon>Sphingobacterium</taxon>
    </lineage>
</organism>
<sequence length="229" mass="26147">MTNFLKISTYLFLCISIVACSKDDPQPVPALSRSEAVIKYDEDVQFRVPNFSDVTWFSSDEFVGTVDESGKFTAQHIGEATITAEVDGKTLIARVVVEPYVTSMVEPYVNFGGSVQSIKEYEKREIFSENNTFLVYYGQGDLENTVGYITYQGVMTGAHINLKFEHSVIQSAMTFYKERYNYLGKVENGREYFESKDGLYRVFISNEYAYYTKDLFPGSTVIKEVSMEW</sequence>
<gene>
    <name evidence="2" type="ORF">DC487_09455</name>
</gene>
<evidence type="ECO:0000313" key="2">
    <source>
        <dbReference type="EMBL" id="PVH25147.1"/>
    </source>
</evidence>
<dbReference type="Pfam" id="PF02368">
    <property type="entry name" value="Big_2"/>
    <property type="match status" value="1"/>
</dbReference>
<dbReference type="AlphaFoldDB" id="A0A2T8HI75"/>
<dbReference type="InterPro" id="IPR003343">
    <property type="entry name" value="Big_2"/>
</dbReference>
<dbReference type="RefSeq" id="WP_116775736.1">
    <property type="nucleotide sequence ID" value="NZ_QDKG01000003.1"/>
</dbReference>
<feature type="domain" description="BIG2" evidence="1">
    <location>
        <begin position="52"/>
        <end position="86"/>
    </location>
</feature>
<dbReference type="SUPFAM" id="SSF49373">
    <property type="entry name" value="Invasin/intimin cell-adhesion fragments"/>
    <property type="match status" value="1"/>
</dbReference>
<dbReference type="Gene3D" id="2.60.40.1080">
    <property type="match status" value="1"/>
</dbReference>
<keyword evidence="3" id="KW-1185">Reference proteome</keyword>
<dbReference type="InterPro" id="IPR008964">
    <property type="entry name" value="Invasin/intimin_cell_adhesion"/>
</dbReference>
<name>A0A2T8HI75_9SPHI</name>
<proteinExistence type="predicted"/>
<dbReference type="Proteomes" id="UP000245627">
    <property type="component" value="Unassembled WGS sequence"/>
</dbReference>
<comment type="caution">
    <text evidence="2">The sequence shown here is derived from an EMBL/GenBank/DDBJ whole genome shotgun (WGS) entry which is preliminary data.</text>
</comment>
<dbReference type="PROSITE" id="PS51257">
    <property type="entry name" value="PROKAR_LIPOPROTEIN"/>
    <property type="match status" value="1"/>
</dbReference>
<accession>A0A2T8HI75</accession>
<protein>
    <recommendedName>
        <fullName evidence="1">BIG2 domain-containing protein</fullName>
    </recommendedName>
</protein>
<dbReference type="OrthoDB" id="714388at2"/>
<evidence type="ECO:0000259" key="1">
    <source>
        <dbReference type="Pfam" id="PF02368"/>
    </source>
</evidence>
<reference evidence="2 3" key="1">
    <citation type="submission" date="2018-04" db="EMBL/GenBank/DDBJ databases">
        <title>Sphingobacterium cortibacter sp. nov.</title>
        <authorList>
            <person name="Li Y."/>
        </authorList>
    </citation>
    <scope>NUCLEOTIDE SEQUENCE [LARGE SCALE GENOMIC DNA]</scope>
    <source>
        <strain evidence="2 3">2c-3</strain>
    </source>
</reference>
<dbReference type="EMBL" id="QDKG01000003">
    <property type="protein sequence ID" value="PVH25147.1"/>
    <property type="molecule type" value="Genomic_DNA"/>
</dbReference>
<evidence type="ECO:0000313" key="3">
    <source>
        <dbReference type="Proteomes" id="UP000245627"/>
    </source>
</evidence>